<evidence type="ECO:0000313" key="2">
    <source>
        <dbReference type="EMBL" id="KAJ1719287.1"/>
    </source>
</evidence>
<organism evidence="2 3">
    <name type="scientific">Coemansia erecta</name>
    <dbReference type="NCBI Taxonomy" id="147472"/>
    <lineage>
        <taxon>Eukaryota</taxon>
        <taxon>Fungi</taxon>
        <taxon>Fungi incertae sedis</taxon>
        <taxon>Zoopagomycota</taxon>
        <taxon>Kickxellomycotina</taxon>
        <taxon>Kickxellomycetes</taxon>
        <taxon>Kickxellales</taxon>
        <taxon>Kickxellaceae</taxon>
        <taxon>Coemansia</taxon>
    </lineage>
</organism>
<keyword evidence="1" id="KW-0812">Transmembrane</keyword>
<gene>
    <name evidence="2" type="ORF">LPJ53_005923</name>
</gene>
<dbReference type="EMBL" id="JANBOJ010000432">
    <property type="protein sequence ID" value="KAJ1719287.1"/>
    <property type="molecule type" value="Genomic_DNA"/>
</dbReference>
<reference evidence="2" key="1">
    <citation type="submission" date="2022-07" db="EMBL/GenBank/DDBJ databases">
        <title>Phylogenomic reconstructions and comparative analyses of Kickxellomycotina fungi.</title>
        <authorList>
            <person name="Reynolds N.K."/>
            <person name="Stajich J.E."/>
            <person name="Barry K."/>
            <person name="Grigoriev I.V."/>
            <person name="Crous P."/>
            <person name="Smith M.E."/>
        </authorList>
    </citation>
    <scope>NUCLEOTIDE SEQUENCE</scope>
    <source>
        <strain evidence="2">NBRC 32514</strain>
    </source>
</reference>
<sequence length="263" mass="28856">MPREDSDCASYSGVYAANDYILLCTTSVATQSYNGTCKLPSASLYCLNDNNLGVVGLFSHSVLLGDNPCDNGTKWYNYYSYLYHFDSFAASVLNRSIDVFQLGVGAYTDDDDSGDLDYIANEPAYINMDGKLLIGGDMYARVNEYKSAVVSQTPEPINSDNSGLSRSAKIIIGVVIPVGVIIAGIGAFFIYRWWKLRKQDKAWDPNAESLSYYERANELGGAGEAVPPPYFRTVDPALMVPEEITANTTAQPAQPETIHEQEK</sequence>
<name>A0A9W7XUL5_9FUNG</name>
<proteinExistence type="predicted"/>
<evidence type="ECO:0000313" key="3">
    <source>
        <dbReference type="Proteomes" id="UP001149813"/>
    </source>
</evidence>
<accession>A0A9W7XUL5</accession>
<protein>
    <submittedName>
        <fullName evidence="2">Uncharacterized protein</fullName>
    </submittedName>
</protein>
<dbReference type="OrthoDB" id="5565075at2759"/>
<comment type="caution">
    <text evidence="2">The sequence shown here is derived from an EMBL/GenBank/DDBJ whole genome shotgun (WGS) entry which is preliminary data.</text>
</comment>
<evidence type="ECO:0000256" key="1">
    <source>
        <dbReference type="SAM" id="Phobius"/>
    </source>
</evidence>
<feature type="transmembrane region" description="Helical" evidence="1">
    <location>
        <begin position="170"/>
        <end position="191"/>
    </location>
</feature>
<dbReference type="Proteomes" id="UP001149813">
    <property type="component" value="Unassembled WGS sequence"/>
</dbReference>
<dbReference type="AlphaFoldDB" id="A0A9W7XUL5"/>
<keyword evidence="1" id="KW-1133">Transmembrane helix</keyword>
<keyword evidence="1" id="KW-0472">Membrane</keyword>
<keyword evidence="3" id="KW-1185">Reference proteome</keyword>